<keyword evidence="2 5" id="KW-0032">Aminotransferase</keyword>
<keyword evidence="4 5" id="KW-0663">Pyridoxal phosphate</keyword>
<evidence type="ECO:0000256" key="4">
    <source>
        <dbReference type="ARBA" id="ARBA00022898"/>
    </source>
</evidence>
<dbReference type="Gene3D" id="3.90.1150.10">
    <property type="entry name" value="Aspartate Aminotransferase, domain 1"/>
    <property type="match status" value="1"/>
</dbReference>
<evidence type="ECO:0000256" key="3">
    <source>
        <dbReference type="ARBA" id="ARBA00022679"/>
    </source>
</evidence>
<evidence type="ECO:0000256" key="2">
    <source>
        <dbReference type="ARBA" id="ARBA00022576"/>
    </source>
</evidence>
<dbReference type="InterPro" id="IPR049704">
    <property type="entry name" value="Aminotrans_3_PPA_site"/>
</dbReference>
<proteinExistence type="inferred from homology"/>
<dbReference type="InterPro" id="IPR050103">
    <property type="entry name" value="Class-III_PLP-dep_AT"/>
</dbReference>
<comment type="similarity">
    <text evidence="5">Belongs to the class-III pyridoxal-phosphate-dependent aminotransferase family. ArgD subfamily.</text>
</comment>
<dbReference type="InterPro" id="IPR015421">
    <property type="entry name" value="PyrdxlP-dep_Trfase_major"/>
</dbReference>
<organism evidence="6 7">
    <name type="scientific">Ferranicluibacter rubi</name>
    <dbReference type="NCBI Taxonomy" id="2715133"/>
    <lineage>
        <taxon>Bacteria</taxon>
        <taxon>Pseudomonadati</taxon>
        <taxon>Pseudomonadota</taxon>
        <taxon>Alphaproteobacteria</taxon>
        <taxon>Hyphomicrobiales</taxon>
        <taxon>Rhizobiaceae</taxon>
        <taxon>Ferranicluibacter</taxon>
    </lineage>
</organism>
<feature type="binding site" evidence="5">
    <location>
        <position position="274"/>
    </location>
    <ligand>
        <name>pyridoxal 5'-phosphate</name>
        <dbReference type="ChEBI" id="CHEBI:597326"/>
    </ligand>
</feature>
<feature type="binding site" evidence="5">
    <location>
        <position position="131"/>
    </location>
    <ligand>
        <name>pyridoxal 5'-phosphate</name>
        <dbReference type="ChEBI" id="CHEBI:597326"/>
    </ligand>
</feature>
<dbReference type="Pfam" id="PF00202">
    <property type="entry name" value="Aminotran_3"/>
    <property type="match status" value="1"/>
</dbReference>
<dbReference type="PANTHER" id="PTHR11986">
    <property type="entry name" value="AMINOTRANSFERASE CLASS III"/>
    <property type="match status" value="1"/>
</dbReference>
<dbReference type="GO" id="GO:0003992">
    <property type="term" value="F:N2-acetyl-L-ornithine:2-oxoglutarate 5-aminotransferase activity"/>
    <property type="evidence" value="ECO:0007669"/>
    <property type="project" value="UniProtKB-UniRule"/>
</dbReference>
<dbReference type="PANTHER" id="PTHR11986:SF113">
    <property type="entry name" value="SUCCINYLORNITHINE TRANSAMINASE"/>
    <property type="match status" value="1"/>
</dbReference>
<keyword evidence="5" id="KW-0963">Cytoplasm</keyword>
<protein>
    <recommendedName>
        <fullName evidence="5">Acetylornithine aminotransferase</fullName>
        <shortName evidence="5">ACOAT</shortName>
        <ecNumber evidence="5">2.6.1.11</ecNumber>
    </recommendedName>
</protein>
<keyword evidence="1 5" id="KW-0055">Arginine biosynthesis</keyword>
<feature type="binding site" evidence="5">
    <location>
        <begin position="98"/>
        <end position="99"/>
    </location>
    <ligand>
        <name>pyridoxal 5'-phosphate</name>
        <dbReference type="ChEBI" id="CHEBI:597326"/>
    </ligand>
</feature>
<dbReference type="EMBL" id="JAANCM010000001">
    <property type="protein sequence ID" value="NHT74438.1"/>
    <property type="molecule type" value="Genomic_DNA"/>
</dbReference>
<dbReference type="EC" id="2.6.1.11" evidence="5"/>
<comment type="subcellular location">
    <subcellularLocation>
        <location evidence="5">Cytoplasm</location>
    </subcellularLocation>
</comment>
<feature type="binding site" evidence="5">
    <location>
        <begin position="216"/>
        <end position="219"/>
    </location>
    <ligand>
        <name>pyridoxal 5'-phosphate</name>
        <dbReference type="ChEBI" id="CHEBI:597326"/>
    </ligand>
</feature>
<sequence>MAETTPLYETYMRAPLRFERGEGVWLVAEDGSRYLDFAAGVAVNSLGHAHPHLVAALKDQAEKVWHLSNLYEIPGQEKLAKRLTDNTFADKVFFTNSGAEALECAIKTARRYQFAKGRTERFHVITFEGAFHGRTLATIAAGGQAKYLEGFGPKAPGFVQVPFGDLDAVKDAITEETAAILIEPIQGEGGIRPAPKAFLQALRDLCDEYGLMLIFDEVQCGVGRTGKLFAYEWSGIAPDILAAAKGIGGGFPLGACLATEEAASGMVAGTHGSTYGGNPLAMAVGNAVLDVVLGDGFLEHVRDVSLVFRQGLASLADRFPDVIEEIRGEGLMLGIKAVVPSADLLKAIRAEKMLAVPAGENVIRLLPPLITTAEEAREGLARIERASETLTAVKQRATA</sequence>
<dbReference type="Proteomes" id="UP001155840">
    <property type="component" value="Unassembled WGS sequence"/>
</dbReference>
<feature type="modified residue" description="N6-(pyridoxal phosphate)lysine" evidence="5">
    <location>
        <position position="245"/>
    </location>
</feature>
<comment type="subunit">
    <text evidence="5">Homodimer.</text>
</comment>
<keyword evidence="5" id="KW-0028">Amino-acid biosynthesis</keyword>
<comment type="caution">
    <text evidence="6">The sequence shown here is derived from an EMBL/GenBank/DDBJ whole genome shotgun (WGS) entry which is preliminary data.</text>
</comment>
<dbReference type="PROSITE" id="PS00600">
    <property type="entry name" value="AA_TRANSFER_CLASS_3"/>
    <property type="match status" value="1"/>
</dbReference>
<dbReference type="NCBIfam" id="NF002325">
    <property type="entry name" value="PRK01278.1"/>
    <property type="match status" value="1"/>
</dbReference>
<dbReference type="InterPro" id="IPR004636">
    <property type="entry name" value="AcOrn/SuccOrn_fam"/>
</dbReference>
<dbReference type="SUPFAM" id="SSF53383">
    <property type="entry name" value="PLP-dependent transferases"/>
    <property type="match status" value="1"/>
</dbReference>
<dbReference type="CDD" id="cd00610">
    <property type="entry name" value="OAT_like"/>
    <property type="match status" value="1"/>
</dbReference>
<comment type="pathway">
    <text evidence="5">Amino-acid biosynthesis; L-arginine biosynthesis; N(2)-acetyl-L-ornithine from L-glutamate: step 4/4.</text>
</comment>
<keyword evidence="3 5" id="KW-0808">Transferase</keyword>
<dbReference type="GO" id="GO:0005737">
    <property type="term" value="C:cytoplasm"/>
    <property type="evidence" value="ECO:0007669"/>
    <property type="project" value="UniProtKB-SubCell"/>
</dbReference>
<dbReference type="FunFam" id="3.40.640.10:FF:000004">
    <property type="entry name" value="Acetylornithine aminotransferase"/>
    <property type="match status" value="1"/>
</dbReference>
<name>A0AA43ZCF5_9HYPH</name>
<evidence type="ECO:0000256" key="5">
    <source>
        <dbReference type="HAMAP-Rule" id="MF_01107"/>
    </source>
</evidence>
<comment type="cofactor">
    <cofactor evidence="5">
        <name>pyridoxal 5'-phosphate</name>
        <dbReference type="ChEBI" id="CHEBI:597326"/>
    </cofactor>
    <text evidence="5">Binds 1 pyridoxal phosphate per subunit.</text>
</comment>
<dbReference type="InterPro" id="IPR005814">
    <property type="entry name" value="Aminotrans_3"/>
</dbReference>
<keyword evidence="7" id="KW-1185">Reference proteome</keyword>
<dbReference type="RefSeq" id="WP_167126223.1">
    <property type="nucleotide sequence ID" value="NZ_JAANCM010000001.1"/>
</dbReference>
<comment type="miscellaneous">
    <text evidence="5">May also have succinyldiaminopimelate aminotransferase activity, thus carrying out the corresponding step in lysine biosynthesis.</text>
</comment>
<comment type="catalytic activity">
    <reaction evidence="5">
        <text>N(2)-acetyl-L-ornithine + 2-oxoglutarate = N-acetyl-L-glutamate 5-semialdehyde + L-glutamate</text>
        <dbReference type="Rhea" id="RHEA:18049"/>
        <dbReference type="ChEBI" id="CHEBI:16810"/>
        <dbReference type="ChEBI" id="CHEBI:29123"/>
        <dbReference type="ChEBI" id="CHEBI:29985"/>
        <dbReference type="ChEBI" id="CHEBI:57805"/>
        <dbReference type="EC" id="2.6.1.11"/>
    </reaction>
</comment>
<feature type="binding site" evidence="5">
    <location>
        <position position="134"/>
    </location>
    <ligand>
        <name>N(2)-acetyl-L-ornithine</name>
        <dbReference type="ChEBI" id="CHEBI:57805"/>
    </ligand>
</feature>
<dbReference type="NCBIfam" id="TIGR00707">
    <property type="entry name" value="argD"/>
    <property type="match status" value="1"/>
</dbReference>
<dbReference type="HAMAP" id="MF_01107">
    <property type="entry name" value="ArgD_aminotrans_3"/>
    <property type="match status" value="1"/>
</dbReference>
<evidence type="ECO:0000256" key="1">
    <source>
        <dbReference type="ARBA" id="ARBA00022571"/>
    </source>
</evidence>
<evidence type="ECO:0000313" key="7">
    <source>
        <dbReference type="Proteomes" id="UP001155840"/>
    </source>
</evidence>
<dbReference type="GO" id="GO:0042802">
    <property type="term" value="F:identical protein binding"/>
    <property type="evidence" value="ECO:0007669"/>
    <property type="project" value="TreeGrafter"/>
</dbReference>
<dbReference type="PIRSF" id="PIRSF000521">
    <property type="entry name" value="Transaminase_4ab_Lys_Orn"/>
    <property type="match status" value="1"/>
</dbReference>
<evidence type="ECO:0000313" key="6">
    <source>
        <dbReference type="EMBL" id="NHT74438.1"/>
    </source>
</evidence>
<dbReference type="AlphaFoldDB" id="A0AA43ZCF5"/>
<dbReference type="InterPro" id="IPR015422">
    <property type="entry name" value="PyrdxlP-dep_Trfase_small"/>
</dbReference>
<dbReference type="GO" id="GO:0030170">
    <property type="term" value="F:pyridoxal phosphate binding"/>
    <property type="evidence" value="ECO:0007669"/>
    <property type="project" value="InterPro"/>
</dbReference>
<feature type="binding site" evidence="5">
    <location>
        <position position="273"/>
    </location>
    <ligand>
        <name>N(2)-acetyl-L-ornithine</name>
        <dbReference type="ChEBI" id="CHEBI:57805"/>
    </ligand>
</feature>
<reference evidence="6" key="1">
    <citation type="submission" date="2020-03" db="EMBL/GenBank/DDBJ databases">
        <title>Ferranicluibacter endophyticum gen. nov., sp. nov., a new genus isolated from Rubus ulmifolius Schott. stem.</title>
        <authorList>
            <person name="Roca-Couso R."/>
            <person name="Flores-Felix J.D."/>
            <person name="Igual J.M."/>
            <person name="Rivas R."/>
        </authorList>
    </citation>
    <scope>NUCLEOTIDE SEQUENCE</scope>
    <source>
        <strain evidence="6">CRRU44</strain>
    </source>
</reference>
<dbReference type="GO" id="GO:0006526">
    <property type="term" value="P:L-arginine biosynthetic process"/>
    <property type="evidence" value="ECO:0007669"/>
    <property type="project" value="UniProtKB-UniRule"/>
</dbReference>
<dbReference type="Gene3D" id="3.40.640.10">
    <property type="entry name" value="Type I PLP-dependent aspartate aminotransferase-like (Major domain)"/>
    <property type="match status" value="1"/>
</dbReference>
<dbReference type="InterPro" id="IPR015424">
    <property type="entry name" value="PyrdxlP-dep_Trfase"/>
</dbReference>
<accession>A0AA43ZCF5</accession>
<gene>
    <name evidence="5" type="primary">argD</name>
    <name evidence="6" type="ORF">G8E10_01570</name>
</gene>